<keyword evidence="2" id="KW-0378">Hydrolase</keyword>
<organism evidence="2 3">
    <name type="scientific">Bordetella bronchiseptica 253</name>
    <dbReference type="NCBI Taxonomy" id="568707"/>
    <lineage>
        <taxon>Bacteria</taxon>
        <taxon>Pseudomonadati</taxon>
        <taxon>Pseudomonadota</taxon>
        <taxon>Betaproteobacteria</taxon>
        <taxon>Burkholderiales</taxon>
        <taxon>Alcaligenaceae</taxon>
        <taxon>Bordetella</taxon>
    </lineage>
</organism>
<dbReference type="EC" id="3.1.1.45" evidence="2"/>
<dbReference type="InterPro" id="IPR002925">
    <property type="entry name" value="Dienelactn_hydro"/>
</dbReference>
<dbReference type="AlphaFoldDB" id="A0A0C6NZR1"/>
<accession>A0A0C6NZR1</accession>
<dbReference type="HOGENOM" id="CLU_054590_7_3_4"/>
<dbReference type="InterPro" id="IPR029058">
    <property type="entry name" value="AB_hydrolase_fold"/>
</dbReference>
<dbReference type="SUPFAM" id="SSF53474">
    <property type="entry name" value="alpha/beta-Hydrolases"/>
    <property type="match status" value="1"/>
</dbReference>
<reference evidence="2 3" key="1">
    <citation type="journal article" date="2012" name="BMC Genomics">
        <title>Comparative genomics of the classical Bordetella subspecies: the evolution and exchange of virulence-associated diversity amongst closely related pathogens.</title>
        <authorList>
            <person name="Park J."/>
            <person name="Zhang Y."/>
            <person name="Buboltz A.M."/>
            <person name="Zhang X."/>
            <person name="Schuster S.C."/>
            <person name="Ahuja U."/>
            <person name="Liu M."/>
            <person name="Miller J.F."/>
            <person name="Sebaihia M."/>
            <person name="Bentley S.D."/>
            <person name="Parkhill J."/>
            <person name="Harvill E.T."/>
        </authorList>
    </citation>
    <scope>NUCLEOTIDE SEQUENCE [LARGE SCALE GENOMIC DNA]</scope>
    <source>
        <strain evidence="2 3">253</strain>
    </source>
</reference>
<dbReference type="Proteomes" id="UP000007564">
    <property type="component" value="Chromosome"/>
</dbReference>
<dbReference type="Pfam" id="PF01738">
    <property type="entry name" value="DLH"/>
    <property type="match status" value="1"/>
</dbReference>
<dbReference type="Gene3D" id="3.40.50.1820">
    <property type="entry name" value="alpha/beta hydrolase"/>
    <property type="match status" value="1"/>
</dbReference>
<evidence type="ECO:0000259" key="1">
    <source>
        <dbReference type="Pfam" id="PF01738"/>
    </source>
</evidence>
<evidence type="ECO:0000313" key="3">
    <source>
        <dbReference type="Proteomes" id="UP000007564"/>
    </source>
</evidence>
<dbReference type="OrthoDB" id="62567at2"/>
<dbReference type="KEGG" id="bbh:BN112_0518"/>
<dbReference type="GO" id="GO:0008806">
    <property type="term" value="F:carboxymethylenebutenolidase activity"/>
    <property type="evidence" value="ECO:0007669"/>
    <property type="project" value="UniProtKB-EC"/>
</dbReference>
<evidence type="ECO:0000313" key="2">
    <source>
        <dbReference type="EMBL" id="CCJ52436.1"/>
    </source>
</evidence>
<proteinExistence type="predicted"/>
<dbReference type="PANTHER" id="PTHR46623:SF6">
    <property type="entry name" value="ALPHA_BETA-HYDROLASES SUPERFAMILY PROTEIN"/>
    <property type="match status" value="1"/>
</dbReference>
<protein>
    <submittedName>
        <fullName evidence="2">Carboxymethylenebutenolidase</fullName>
        <ecNumber evidence="2">3.1.1.45</ecNumber>
    </submittedName>
</protein>
<name>A0A0C6NZR1_BORBO</name>
<sequence length="248" mass="26687">MTPAARALPVPPQRKGLSDMTMITLKTRDGQTFEAYHAPAPTAGAPGLVLIQEIFGINPAMRAAADQWARLGFDVLCPDLFWRQEPGVQLDPTSEADFGQAVRLMQAMDENQAIADLDTARAWLAERSGGKVAGLGYCLGGRLAVRLAMDTPVQCAVSYYGVMLDQLLPTVDAQAAPTLLHVAEQDRFVPPEARAVILEAAGKLPQCEAHVYEGCDHAFARPGGEHWDAAAAALAEERSVAFMQRHLA</sequence>
<dbReference type="EMBL" id="HE965806">
    <property type="protein sequence ID" value="CCJ52436.1"/>
    <property type="molecule type" value="Genomic_DNA"/>
</dbReference>
<dbReference type="InterPro" id="IPR051049">
    <property type="entry name" value="Dienelactone_hydrolase-like"/>
</dbReference>
<dbReference type="PANTHER" id="PTHR46623">
    <property type="entry name" value="CARBOXYMETHYLENEBUTENOLIDASE-RELATED"/>
    <property type="match status" value="1"/>
</dbReference>
<feature type="domain" description="Dienelactone hydrolase" evidence="1">
    <location>
        <begin position="33"/>
        <end position="246"/>
    </location>
</feature>
<gene>
    <name evidence="2" type="ORF">BN112_0518</name>
</gene>